<dbReference type="KEGG" id="ffu:CLAFUR5_13235"/>
<sequence>MPRDVFPFLDLSAELRNEIYILSLQQPTPMHLEYLRGIRTSEKDNTSPRQSPPAKRELTCSLLRTCRQINHEATSILYGYNTFAPSLGDCSYLRLFLKQLGSCIKLIRHVELPSCYNARLPSVRQVFHLLKQAAMLESVTFSAE</sequence>
<dbReference type="PANTHER" id="PTHR42085">
    <property type="entry name" value="F-BOX DOMAIN-CONTAINING PROTEIN"/>
    <property type="match status" value="1"/>
</dbReference>
<name>A0A9Q8PK29_PASFU</name>
<feature type="domain" description="2EXR" evidence="1">
    <location>
        <begin position="7"/>
        <end position="84"/>
    </location>
</feature>
<keyword evidence="3" id="KW-1185">Reference proteome</keyword>
<proteinExistence type="predicted"/>
<gene>
    <name evidence="2" type="ORF">CLAFUR5_13235</name>
</gene>
<evidence type="ECO:0000259" key="1">
    <source>
        <dbReference type="Pfam" id="PF20150"/>
    </source>
</evidence>
<accession>A0A9Q8PK29</accession>
<dbReference type="InterPro" id="IPR038883">
    <property type="entry name" value="AN11006-like"/>
</dbReference>
<reference evidence="2" key="2">
    <citation type="journal article" date="2022" name="Microb. Genom.">
        <title>A chromosome-scale genome assembly of the tomato pathogen Cladosporium fulvum reveals a compartmentalized genome architecture and the presence of a dispensable chromosome.</title>
        <authorList>
            <person name="Zaccaron A.Z."/>
            <person name="Chen L.H."/>
            <person name="Samaras A."/>
            <person name="Stergiopoulos I."/>
        </authorList>
    </citation>
    <scope>NUCLEOTIDE SEQUENCE</scope>
    <source>
        <strain evidence="2">Race5_Kim</strain>
    </source>
</reference>
<dbReference type="RefSeq" id="XP_047768306.1">
    <property type="nucleotide sequence ID" value="XM_047912383.1"/>
</dbReference>
<dbReference type="AlphaFoldDB" id="A0A9Q8PK29"/>
<evidence type="ECO:0000313" key="3">
    <source>
        <dbReference type="Proteomes" id="UP000756132"/>
    </source>
</evidence>
<protein>
    <recommendedName>
        <fullName evidence="1">2EXR domain-containing protein</fullName>
    </recommendedName>
</protein>
<dbReference type="GeneID" id="71993113"/>
<dbReference type="PANTHER" id="PTHR42085:SF2">
    <property type="entry name" value="F-BOX DOMAIN-CONTAINING PROTEIN"/>
    <property type="match status" value="1"/>
</dbReference>
<reference evidence="2" key="1">
    <citation type="submission" date="2021-12" db="EMBL/GenBank/DDBJ databases">
        <authorList>
            <person name="Zaccaron A."/>
            <person name="Stergiopoulos I."/>
        </authorList>
    </citation>
    <scope>NUCLEOTIDE SEQUENCE</scope>
    <source>
        <strain evidence="2">Race5_Kim</strain>
    </source>
</reference>
<dbReference type="Proteomes" id="UP000756132">
    <property type="component" value="Chromosome 11"/>
</dbReference>
<dbReference type="Pfam" id="PF20150">
    <property type="entry name" value="2EXR"/>
    <property type="match status" value="1"/>
</dbReference>
<organism evidence="2 3">
    <name type="scientific">Passalora fulva</name>
    <name type="common">Tomato leaf mold</name>
    <name type="synonym">Cladosporium fulvum</name>
    <dbReference type="NCBI Taxonomy" id="5499"/>
    <lineage>
        <taxon>Eukaryota</taxon>
        <taxon>Fungi</taxon>
        <taxon>Dikarya</taxon>
        <taxon>Ascomycota</taxon>
        <taxon>Pezizomycotina</taxon>
        <taxon>Dothideomycetes</taxon>
        <taxon>Dothideomycetidae</taxon>
        <taxon>Mycosphaerellales</taxon>
        <taxon>Mycosphaerellaceae</taxon>
        <taxon>Fulvia</taxon>
    </lineage>
</organism>
<evidence type="ECO:0000313" key="2">
    <source>
        <dbReference type="EMBL" id="UJO23940.1"/>
    </source>
</evidence>
<dbReference type="OrthoDB" id="5324977at2759"/>
<dbReference type="InterPro" id="IPR045518">
    <property type="entry name" value="2EXR"/>
</dbReference>
<dbReference type="EMBL" id="CP090173">
    <property type="protein sequence ID" value="UJO23940.1"/>
    <property type="molecule type" value="Genomic_DNA"/>
</dbReference>